<dbReference type="SUPFAM" id="SSF74650">
    <property type="entry name" value="Galactose mutarotase-like"/>
    <property type="match status" value="1"/>
</dbReference>
<evidence type="ECO:0000256" key="1">
    <source>
        <dbReference type="ARBA" id="ARBA00001412"/>
    </source>
</evidence>
<comment type="similarity">
    <text evidence="2">Belongs to the glycosyl hydrolase 2 family.</text>
</comment>
<dbReference type="InterPro" id="IPR006104">
    <property type="entry name" value="Glyco_hydro_2_N"/>
</dbReference>
<name>A0ABR4G7X1_9EURO</name>
<reference evidence="9 10" key="1">
    <citation type="submission" date="2024-07" db="EMBL/GenBank/DDBJ databases">
        <title>Section-level genome sequencing and comparative genomics of Aspergillus sections Usti and Cavernicolus.</title>
        <authorList>
            <consortium name="Lawrence Berkeley National Laboratory"/>
            <person name="Nybo J.L."/>
            <person name="Vesth T.C."/>
            <person name="Theobald S."/>
            <person name="Frisvad J.C."/>
            <person name="Larsen T.O."/>
            <person name="Kjaerboelling I."/>
            <person name="Rothschild-Mancinelli K."/>
            <person name="Lyhne E.K."/>
            <person name="Kogle M.E."/>
            <person name="Barry K."/>
            <person name="Clum A."/>
            <person name="Na H."/>
            <person name="Ledsgaard L."/>
            <person name="Lin J."/>
            <person name="Lipzen A."/>
            <person name="Kuo A."/>
            <person name="Riley R."/>
            <person name="Mondo S."/>
            <person name="Labutti K."/>
            <person name="Haridas S."/>
            <person name="Pangalinan J."/>
            <person name="Salamov A.A."/>
            <person name="Simmons B.A."/>
            <person name="Magnuson J.K."/>
            <person name="Chen J."/>
            <person name="Drula E."/>
            <person name="Henrissat B."/>
            <person name="Wiebenga A."/>
            <person name="Lubbers R.J."/>
            <person name="Gomes A.C."/>
            <person name="Makela M.R."/>
            <person name="Stajich J."/>
            <person name="Grigoriev I.V."/>
            <person name="Mortensen U.H."/>
            <person name="De Vries R.P."/>
            <person name="Baker S.E."/>
            <person name="Andersen M.R."/>
        </authorList>
    </citation>
    <scope>NUCLEOTIDE SEQUENCE [LARGE SCALE GENOMIC DNA]</scope>
    <source>
        <strain evidence="9 10">CBS 209.92</strain>
    </source>
</reference>
<dbReference type="SUPFAM" id="SSF51445">
    <property type="entry name" value="(Trans)glycosidases"/>
    <property type="match status" value="1"/>
</dbReference>
<dbReference type="Gene3D" id="2.60.40.10">
    <property type="entry name" value="Immunoglobulins"/>
    <property type="match status" value="2"/>
</dbReference>
<dbReference type="Pfam" id="PF02837">
    <property type="entry name" value="Glyco_hydro_2_N"/>
    <property type="match status" value="1"/>
</dbReference>
<dbReference type="Gene3D" id="2.70.98.10">
    <property type="match status" value="1"/>
</dbReference>
<dbReference type="InterPro" id="IPR011013">
    <property type="entry name" value="Gal_mutarotase_sf_dom"/>
</dbReference>
<evidence type="ECO:0000256" key="7">
    <source>
        <dbReference type="ARBA" id="ARBA00032230"/>
    </source>
</evidence>
<dbReference type="InterPro" id="IPR006102">
    <property type="entry name" value="Ig-like_GH2"/>
</dbReference>
<dbReference type="InterPro" id="IPR023232">
    <property type="entry name" value="Glyco_hydro_2_AS"/>
</dbReference>
<dbReference type="InterPro" id="IPR013783">
    <property type="entry name" value="Ig-like_fold"/>
</dbReference>
<dbReference type="InterPro" id="IPR006103">
    <property type="entry name" value="Glyco_hydro_2_cat"/>
</dbReference>
<dbReference type="SUPFAM" id="SSF49785">
    <property type="entry name" value="Galactose-binding domain-like"/>
    <property type="match status" value="1"/>
</dbReference>
<dbReference type="Pfam" id="PF16353">
    <property type="entry name" value="LacZ_4"/>
    <property type="match status" value="1"/>
</dbReference>
<dbReference type="Proteomes" id="UP001610563">
    <property type="component" value="Unassembled WGS sequence"/>
</dbReference>
<dbReference type="InterPro" id="IPR004199">
    <property type="entry name" value="B-gal_small/dom_5"/>
</dbReference>
<organism evidence="9 10">
    <name type="scientific">Aspergillus keveii</name>
    <dbReference type="NCBI Taxonomy" id="714993"/>
    <lineage>
        <taxon>Eukaryota</taxon>
        <taxon>Fungi</taxon>
        <taxon>Dikarya</taxon>
        <taxon>Ascomycota</taxon>
        <taxon>Pezizomycotina</taxon>
        <taxon>Eurotiomycetes</taxon>
        <taxon>Eurotiomycetidae</taxon>
        <taxon>Eurotiales</taxon>
        <taxon>Aspergillaceae</taxon>
        <taxon>Aspergillus</taxon>
        <taxon>Aspergillus subgen. Nidulantes</taxon>
    </lineage>
</organism>
<dbReference type="PROSITE" id="PS00608">
    <property type="entry name" value="GLYCOSYL_HYDROL_F2_2"/>
    <property type="match status" value="1"/>
</dbReference>
<evidence type="ECO:0000256" key="6">
    <source>
        <dbReference type="ARBA" id="ARBA00023316"/>
    </source>
</evidence>
<evidence type="ECO:0000256" key="4">
    <source>
        <dbReference type="ARBA" id="ARBA00022801"/>
    </source>
</evidence>
<evidence type="ECO:0000256" key="3">
    <source>
        <dbReference type="ARBA" id="ARBA00012756"/>
    </source>
</evidence>
<evidence type="ECO:0000259" key="8">
    <source>
        <dbReference type="SMART" id="SM01038"/>
    </source>
</evidence>
<dbReference type="EMBL" id="JBFTWV010000041">
    <property type="protein sequence ID" value="KAL2794789.1"/>
    <property type="molecule type" value="Genomic_DNA"/>
</dbReference>
<comment type="caution">
    <text evidence="9">The sequence shown here is derived from an EMBL/GenBank/DDBJ whole genome shotgun (WGS) entry which is preliminary data.</text>
</comment>
<dbReference type="Pfam" id="PF02929">
    <property type="entry name" value="Bgal_small_N"/>
    <property type="match status" value="1"/>
</dbReference>
<comment type="catalytic activity">
    <reaction evidence="1">
        <text>Hydrolysis of terminal non-reducing beta-D-galactose residues in beta-D-galactosides.</text>
        <dbReference type="EC" id="3.2.1.23"/>
    </reaction>
</comment>
<dbReference type="SMART" id="SM01038">
    <property type="entry name" value="Bgal_small_N"/>
    <property type="match status" value="1"/>
</dbReference>
<protein>
    <recommendedName>
        <fullName evidence="3">beta-galactosidase</fullName>
        <ecNumber evidence="3">3.2.1.23</ecNumber>
    </recommendedName>
    <alternativeName>
        <fullName evidence="7">Lactase</fullName>
    </alternativeName>
</protein>
<dbReference type="InterPro" id="IPR008979">
    <property type="entry name" value="Galactose-bd-like_sf"/>
</dbReference>
<evidence type="ECO:0000256" key="5">
    <source>
        <dbReference type="ARBA" id="ARBA00023295"/>
    </source>
</evidence>
<dbReference type="PRINTS" id="PR00132">
    <property type="entry name" value="GLHYDRLASE2"/>
</dbReference>
<dbReference type="PANTHER" id="PTHR46323">
    <property type="entry name" value="BETA-GALACTOSIDASE"/>
    <property type="match status" value="1"/>
</dbReference>
<dbReference type="InterPro" id="IPR017853">
    <property type="entry name" value="GH"/>
</dbReference>
<evidence type="ECO:0000313" key="10">
    <source>
        <dbReference type="Proteomes" id="UP001610563"/>
    </source>
</evidence>
<dbReference type="Pfam" id="PF02836">
    <property type="entry name" value="Glyco_hydro_2_C"/>
    <property type="match status" value="1"/>
</dbReference>
<dbReference type="Pfam" id="PF00703">
    <property type="entry name" value="Glyco_hydro_2"/>
    <property type="match status" value="1"/>
</dbReference>
<evidence type="ECO:0000256" key="2">
    <source>
        <dbReference type="ARBA" id="ARBA00007401"/>
    </source>
</evidence>
<sequence>MNSFPKDKPDWNNLAVLHRNVLPARASFFNYSSVDKALTYNEDAAEKISLNGTWKFHHSASPFEAPDEFISAEFDSSQWGDIAVPSSWQLEGYGGPQYLNSSYGIPVDQPDVPFEDNQTGSYIRRFKIPSAFKDSQLRLRFEGVDSAFHCWINGIEVGYSQGARNPSEFDVTDLVRFPEENRLCVRVYQYCDGSYIEDQDQWRLSGIFRDVNLLAFSKSHIQDFHVSTTFDEQYLDAELSISVELENLSCSKELSIELLDGNKTVVIAQQTDWIDPHTRRRTFSIPIQAPKHWTAETPNLYHLVLRFGSQVIAQRVGFRQVEIRDGLMVVNGKRVVFKGANRHEHHPRTGRTVPYDFLRRDLLMMKRNHFNALRTCHQPSDPRLYDLADELGLWVMDEADLECHGYDTVESRKLSRTERLLTAREQHNLAFSRAGSWISDNLDWEEAYLDRAQQLVHRDKNHPCVVIWSLGNEAFQGRNFQRMYDWVKSYDPTRPIHYEADINARIVDIVSTMYPPLDEVRAFAEDWDGKKPLVLVEFLHAMGNGPGNIKEYFDLFYEYPCLQGGWVWEWANHGLLTRNGEGKEYYGYGGDFGETHHDGHFIMDGLLSSDHQPRPGLVEYRKAAEPVQCIPEASSVHSVRIVNRYDFRDLSHLKCTCQIVGDGFHVEGREIALPTVLPGQTIDLIIPALPLDHLPKGKAAFLELSFTLKEDDTWSQATRGEEVAWLQVPITTAGDQLDPSQPFTDSTTSPIQITKISQTLLDIQATNNNSTTKWTFDLVRSQLVSWTAGTSKVLHTGPTLTLWRAPTDNDVSVGKDWTEKEVKHARPYTRQVSWTVDTKAQHAVIHCTQRIAPIALEWSINTTTTYTFSSSSTDSAAVRIDVVGTPRGANLPQTLPRLGLTLSLPSAFTRATWFGRGPGESYRDKKLAQRFGTYSSDVADLSIDYEYPQESGNRTNTRWVRFHRAVADDSSSSIRGQTLEAQFLDRPDGFDFQASHYDARDVESAKHIYELERFRREEVIVRLDADHHGLGSESCGPAALPEYTLNLRPFKFSVLLRSS</sequence>
<feature type="domain" description="Beta galactosidase small chain/" evidence="8">
    <location>
        <begin position="766"/>
        <end position="1057"/>
    </location>
</feature>
<keyword evidence="5" id="KW-0326">Glycosidase</keyword>
<dbReference type="Gene3D" id="3.20.20.80">
    <property type="entry name" value="Glycosidases"/>
    <property type="match status" value="1"/>
</dbReference>
<dbReference type="InterPro" id="IPR014718">
    <property type="entry name" value="GH-type_carb-bd"/>
</dbReference>
<dbReference type="GO" id="GO:0016787">
    <property type="term" value="F:hydrolase activity"/>
    <property type="evidence" value="ECO:0007669"/>
    <property type="project" value="UniProtKB-KW"/>
</dbReference>
<dbReference type="InterPro" id="IPR006101">
    <property type="entry name" value="Glyco_hydro_2"/>
</dbReference>
<accession>A0ABR4G7X1</accession>
<dbReference type="InterPro" id="IPR036156">
    <property type="entry name" value="Beta-gal/glucu_dom_sf"/>
</dbReference>
<gene>
    <name evidence="9" type="ORF">BJX66DRAFT_337579</name>
</gene>
<dbReference type="PANTHER" id="PTHR46323:SF2">
    <property type="entry name" value="BETA-GALACTOSIDASE"/>
    <property type="match status" value="1"/>
</dbReference>
<evidence type="ECO:0000313" key="9">
    <source>
        <dbReference type="EMBL" id="KAL2794789.1"/>
    </source>
</evidence>
<keyword evidence="10" id="KW-1185">Reference proteome</keyword>
<dbReference type="InterPro" id="IPR032312">
    <property type="entry name" value="LacZ_4"/>
</dbReference>
<dbReference type="EC" id="3.2.1.23" evidence="3"/>
<dbReference type="SUPFAM" id="SSF49303">
    <property type="entry name" value="beta-Galactosidase/glucuronidase domain"/>
    <property type="match status" value="2"/>
</dbReference>
<proteinExistence type="inferred from homology"/>
<keyword evidence="4 9" id="KW-0378">Hydrolase</keyword>
<keyword evidence="6" id="KW-0961">Cell wall biogenesis/degradation</keyword>
<dbReference type="InterPro" id="IPR050347">
    <property type="entry name" value="Bact_Beta-galactosidase"/>
</dbReference>
<dbReference type="Gene3D" id="2.60.120.260">
    <property type="entry name" value="Galactose-binding domain-like"/>
    <property type="match status" value="1"/>
</dbReference>